<evidence type="ECO:0000313" key="6">
    <source>
        <dbReference type="EMBL" id="OPH83517.1"/>
    </source>
</evidence>
<dbReference type="Pfam" id="PF04586">
    <property type="entry name" value="Peptidase_S78"/>
    <property type="match status" value="1"/>
</dbReference>
<dbReference type="NCBIfam" id="TIGR01543">
    <property type="entry name" value="proheadase_HK97"/>
    <property type="match status" value="1"/>
</dbReference>
<dbReference type="InterPro" id="IPR054613">
    <property type="entry name" value="Peptidase_S78_dom"/>
</dbReference>
<dbReference type="OrthoDB" id="9804926at2"/>
<evidence type="ECO:0000256" key="1">
    <source>
        <dbReference type="ARBA" id="ARBA00022612"/>
    </source>
</evidence>
<sequence length="217" mass="24140">MHAPLSSVSRLSFSGDGTVEGYASLFGEIDQARDMMMPGAFTQTLKTRGLRRIPMLFQHDPAEPVGVWLELREDFRGLWARGKLIPDVMRARELLSLVEAGAVDGLSIGYRTVRGRIDPRTRVRHLYQVDLWEISIVTFPLLAGARVRAVKQATTQSPRSRVRTQAERGWRSMTEAADEPAPQLRPRSAMVSASLRGREARRAALHGAVRAQLAGAR</sequence>
<dbReference type="InterPro" id="IPR006433">
    <property type="entry name" value="Prohead_protease"/>
</dbReference>
<comment type="caution">
    <text evidence="6">The sequence shown here is derived from an EMBL/GenBank/DDBJ whole genome shotgun (WGS) entry which is preliminary data.</text>
</comment>
<evidence type="ECO:0000256" key="3">
    <source>
        <dbReference type="ARBA" id="ARBA00022801"/>
    </source>
</evidence>
<name>A0A1V4HZY0_NITVU</name>
<dbReference type="RefSeq" id="WP_079446214.1">
    <property type="nucleotide sequence ID" value="NZ_MWPQ01000026.1"/>
</dbReference>
<protein>
    <submittedName>
        <fullName evidence="6">Peptidase U35</fullName>
    </submittedName>
</protein>
<keyword evidence="2" id="KW-0645">Protease</keyword>
<dbReference type="GO" id="GO:0008233">
    <property type="term" value="F:peptidase activity"/>
    <property type="evidence" value="ECO:0007669"/>
    <property type="project" value="UniProtKB-KW"/>
</dbReference>
<accession>A0A1V4HZY0</accession>
<dbReference type="EMBL" id="MWPQ01000026">
    <property type="protein sequence ID" value="OPH83517.1"/>
    <property type="molecule type" value="Genomic_DNA"/>
</dbReference>
<feature type="domain" description="Prohead serine protease" evidence="5">
    <location>
        <begin position="18"/>
        <end position="153"/>
    </location>
</feature>
<gene>
    <name evidence="6" type="ORF">B2M20_06245</name>
</gene>
<dbReference type="AlphaFoldDB" id="A0A1V4HZY0"/>
<organism evidence="6 7">
    <name type="scientific">Nitrobacter vulgaris</name>
    <dbReference type="NCBI Taxonomy" id="29421"/>
    <lineage>
        <taxon>Bacteria</taxon>
        <taxon>Pseudomonadati</taxon>
        <taxon>Pseudomonadota</taxon>
        <taxon>Alphaproteobacteria</taxon>
        <taxon>Hyphomicrobiales</taxon>
        <taxon>Nitrobacteraceae</taxon>
        <taxon>Nitrobacter</taxon>
    </lineage>
</organism>
<keyword evidence="3" id="KW-0378">Hydrolase</keyword>
<evidence type="ECO:0000313" key="7">
    <source>
        <dbReference type="Proteomes" id="UP000189940"/>
    </source>
</evidence>
<reference evidence="6 7" key="1">
    <citation type="submission" date="2017-02" db="EMBL/GenBank/DDBJ databases">
        <title>Genome sequence of the nitrite-oxidizing bacterium Nitrobacter vulgaris strain Ab1.</title>
        <authorList>
            <person name="Mellbye B.L."/>
            <person name="Davis E.W."/>
            <person name="Spieck E."/>
            <person name="Chang J.H."/>
            <person name="Bottomley P.J."/>
            <person name="Sayavedra-Soto L.A."/>
        </authorList>
    </citation>
    <scope>NUCLEOTIDE SEQUENCE [LARGE SCALE GENOMIC DNA]</scope>
    <source>
        <strain evidence="6 7">Ab1</strain>
    </source>
</reference>
<dbReference type="STRING" id="29421.B2M20_06245"/>
<dbReference type="SUPFAM" id="SSF50789">
    <property type="entry name" value="Herpes virus serine proteinase, assemblin"/>
    <property type="match status" value="1"/>
</dbReference>
<proteinExistence type="predicted"/>
<feature type="region of interest" description="Disordered" evidence="4">
    <location>
        <begin position="154"/>
        <end position="187"/>
    </location>
</feature>
<evidence type="ECO:0000256" key="4">
    <source>
        <dbReference type="SAM" id="MobiDB-lite"/>
    </source>
</evidence>
<evidence type="ECO:0000256" key="2">
    <source>
        <dbReference type="ARBA" id="ARBA00022670"/>
    </source>
</evidence>
<keyword evidence="7" id="KW-1185">Reference proteome</keyword>
<dbReference type="GO" id="GO:0006508">
    <property type="term" value="P:proteolysis"/>
    <property type="evidence" value="ECO:0007669"/>
    <property type="project" value="UniProtKB-KW"/>
</dbReference>
<keyword evidence="1" id="KW-1188">Viral release from host cell</keyword>
<dbReference type="Proteomes" id="UP000189940">
    <property type="component" value="Unassembled WGS sequence"/>
</dbReference>
<evidence type="ECO:0000259" key="5">
    <source>
        <dbReference type="Pfam" id="PF04586"/>
    </source>
</evidence>